<dbReference type="CDD" id="cd00093">
    <property type="entry name" value="HTH_XRE"/>
    <property type="match status" value="1"/>
</dbReference>
<dbReference type="SUPFAM" id="SSF47413">
    <property type="entry name" value="lambda repressor-like DNA-binding domains"/>
    <property type="match status" value="1"/>
</dbReference>
<dbReference type="EMBL" id="JBCNVT010000001">
    <property type="protein sequence ID" value="MEO5286000.1"/>
    <property type="molecule type" value="Genomic_DNA"/>
</dbReference>
<reference evidence="2 4" key="2">
    <citation type="submission" date="2024-04" db="EMBL/GenBank/DDBJ databases">
        <title>Limosilactobacillus allomucosae sp. nov., a novel species isolated from wild boar faecal samples as potential probiotics for domestic pigs.</title>
        <authorList>
            <person name="Chen B."/>
        </authorList>
    </citation>
    <scope>NUCLEOTIDE SEQUENCE [LARGE SCALE GENOMIC DNA]</scope>
    <source>
        <strain evidence="2 4">WILCCON 0055</strain>
    </source>
</reference>
<dbReference type="Proteomes" id="UP001456307">
    <property type="component" value="Unassembled WGS sequence"/>
</dbReference>
<protein>
    <submittedName>
        <fullName evidence="3">Helix-turn-helix domain-containing protein</fullName>
    </submittedName>
</protein>
<dbReference type="RefSeq" id="WP_347963598.1">
    <property type="nucleotide sequence ID" value="NZ_CP154878.1"/>
</dbReference>
<dbReference type="InterPro" id="IPR010982">
    <property type="entry name" value="Lambda_DNA-bd_dom_sf"/>
</dbReference>
<keyword evidence="4" id="KW-1185">Reference proteome</keyword>
<evidence type="ECO:0000313" key="2">
    <source>
        <dbReference type="EMBL" id="MEO5286000.1"/>
    </source>
</evidence>
<dbReference type="Pfam" id="PF01381">
    <property type="entry name" value="HTH_3"/>
    <property type="match status" value="1"/>
</dbReference>
<dbReference type="InterPro" id="IPR001387">
    <property type="entry name" value="Cro/C1-type_HTH"/>
</dbReference>
<evidence type="ECO:0000313" key="3">
    <source>
        <dbReference type="EMBL" id="XBG96500.1"/>
    </source>
</evidence>
<gene>
    <name evidence="2" type="ORF">AAVZ08_05210</name>
    <name evidence="3" type="ORF">ABC765_05280</name>
</gene>
<evidence type="ECO:0000259" key="1">
    <source>
        <dbReference type="PROSITE" id="PS50943"/>
    </source>
</evidence>
<dbReference type="Gene3D" id="1.10.260.40">
    <property type="entry name" value="lambda repressor-like DNA-binding domains"/>
    <property type="match status" value="1"/>
</dbReference>
<dbReference type="EMBL" id="CP154878">
    <property type="protein sequence ID" value="XBG96500.1"/>
    <property type="molecule type" value="Genomic_DNA"/>
</dbReference>
<feature type="domain" description="HTH cro/C1-type" evidence="1">
    <location>
        <begin position="27"/>
        <end position="57"/>
    </location>
</feature>
<dbReference type="PROSITE" id="PS50943">
    <property type="entry name" value="HTH_CROC1"/>
    <property type="match status" value="1"/>
</dbReference>
<dbReference type="AlphaFoldDB" id="A0AAU7C5P6"/>
<organism evidence="3">
    <name type="scientific">Limosilactobacillus allomucosae</name>
    <dbReference type="NCBI Taxonomy" id="3142938"/>
    <lineage>
        <taxon>Bacteria</taxon>
        <taxon>Bacillati</taxon>
        <taxon>Bacillota</taxon>
        <taxon>Bacilli</taxon>
        <taxon>Lactobacillales</taxon>
        <taxon>Lactobacillaceae</taxon>
        <taxon>Limosilactobacillus</taxon>
    </lineage>
</organism>
<dbReference type="GO" id="GO:0003677">
    <property type="term" value="F:DNA binding"/>
    <property type="evidence" value="ECO:0007669"/>
    <property type="project" value="InterPro"/>
</dbReference>
<sequence>MTTWQDIKPTLKLDPAEQANIEKLAELSALRISNNISQTVLARQIGVSQAVLNSWENLDETPIPESLAWYEQGLRLLLN</sequence>
<name>A0AAU7C5P6_9LACO</name>
<proteinExistence type="predicted"/>
<evidence type="ECO:0000313" key="4">
    <source>
        <dbReference type="Proteomes" id="UP001456307"/>
    </source>
</evidence>
<dbReference type="KEGG" id="lalo:ABC765_05280"/>
<reference evidence="3" key="1">
    <citation type="submission" date="2024-04" db="EMBL/GenBank/DDBJ databases">
        <title>Limosilactobacillus allomucosae sp. nov., a novel species isolated from wild boar faecal samples as a potential probiotics for domestic pigs.</title>
        <authorList>
            <person name="Chen B."/>
        </authorList>
    </citation>
    <scope>NUCLEOTIDE SEQUENCE</scope>
    <source>
        <strain evidence="3">WILCCON 0051</strain>
    </source>
</reference>
<accession>A0AAU7C5P6</accession>